<keyword evidence="4" id="KW-0819">tRNA processing</keyword>
<dbReference type="GO" id="GO:0005634">
    <property type="term" value="C:nucleus"/>
    <property type="evidence" value="ECO:0007669"/>
    <property type="project" value="UniProtKB-SubCell"/>
</dbReference>
<dbReference type="InterPro" id="IPR017423">
    <property type="entry name" value="TRM6"/>
</dbReference>
<evidence type="ECO:0000256" key="3">
    <source>
        <dbReference type="ARBA" id="ARBA00021704"/>
    </source>
</evidence>
<evidence type="ECO:0000256" key="6">
    <source>
        <dbReference type="ARBA" id="ARBA00032319"/>
    </source>
</evidence>
<protein>
    <recommendedName>
        <fullName evidence="3">tRNA (adenine(58)-N(1))-methyltransferase non-catalytic subunit TRM6</fullName>
    </recommendedName>
    <alternativeName>
        <fullName evidence="6">tRNA(m1A58)-methyltransferase subunit TRM6</fullName>
    </alternativeName>
</protein>
<dbReference type="Pfam" id="PF04189">
    <property type="entry name" value="Gcd10p"/>
    <property type="match status" value="1"/>
</dbReference>
<feature type="region of interest" description="Disordered" evidence="7">
    <location>
        <begin position="296"/>
        <end position="316"/>
    </location>
</feature>
<comment type="caution">
    <text evidence="8">The sequence shown here is derived from an EMBL/GenBank/DDBJ whole genome shotgun (WGS) entry which is preliminary data.</text>
</comment>
<evidence type="ECO:0000256" key="1">
    <source>
        <dbReference type="ARBA" id="ARBA00004123"/>
    </source>
</evidence>
<dbReference type="GO" id="GO:0030488">
    <property type="term" value="P:tRNA methylation"/>
    <property type="evidence" value="ECO:0007669"/>
    <property type="project" value="InterPro"/>
</dbReference>
<comment type="subcellular location">
    <subcellularLocation>
        <location evidence="1">Nucleus</location>
    </subcellularLocation>
</comment>
<dbReference type="PANTHER" id="PTHR12945">
    <property type="entry name" value="TRANSLATION INITIATION FACTOR EIF3-RELATED"/>
    <property type="match status" value="1"/>
</dbReference>
<gene>
    <name evidence="8" type="ORF">RRG08_055960</name>
</gene>
<feature type="compositionally biased region" description="Polar residues" evidence="7">
    <location>
        <begin position="298"/>
        <end position="307"/>
    </location>
</feature>
<dbReference type="Proteomes" id="UP001283361">
    <property type="component" value="Unassembled WGS sequence"/>
</dbReference>
<dbReference type="EMBL" id="JAWDGP010001872">
    <property type="protein sequence ID" value="KAK3787237.1"/>
    <property type="molecule type" value="Genomic_DNA"/>
</dbReference>
<organism evidence="8 9">
    <name type="scientific">Elysia crispata</name>
    <name type="common">lettuce slug</name>
    <dbReference type="NCBI Taxonomy" id="231223"/>
    <lineage>
        <taxon>Eukaryota</taxon>
        <taxon>Metazoa</taxon>
        <taxon>Spiralia</taxon>
        <taxon>Lophotrochozoa</taxon>
        <taxon>Mollusca</taxon>
        <taxon>Gastropoda</taxon>
        <taxon>Heterobranchia</taxon>
        <taxon>Euthyneura</taxon>
        <taxon>Panpulmonata</taxon>
        <taxon>Sacoglossa</taxon>
        <taxon>Placobranchoidea</taxon>
        <taxon>Plakobranchidae</taxon>
        <taxon>Elysia</taxon>
    </lineage>
</organism>
<dbReference type="PANTHER" id="PTHR12945:SF0">
    <property type="entry name" value="TRNA (ADENINE(58)-N(1))-METHYLTRANSFERASE NON-CATALYTIC SUBUNIT TRM6"/>
    <property type="match status" value="1"/>
</dbReference>
<proteinExistence type="inferred from homology"/>
<comment type="similarity">
    <text evidence="2">Belongs to the TRM6/GCD10 family.</text>
</comment>
<dbReference type="GO" id="GO:0031515">
    <property type="term" value="C:tRNA (m1A) methyltransferase complex"/>
    <property type="evidence" value="ECO:0007669"/>
    <property type="project" value="InterPro"/>
</dbReference>
<evidence type="ECO:0000313" key="8">
    <source>
        <dbReference type="EMBL" id="KAK3787237.1"/>
    </source>
</evidence>
<evidence type="ECO:0000256" key="4">
    <source>
        <dbReference type="ARBA" id="ARBA00022694"/>
    </source>
</evidence>
<reference evidence="8" key="1">
    <citation type="journal article" date="2023" name="G3 (Bethesda)">
        <title>A reference genome for the long-term kleptoplast-retaining sea slug Elysia crispata morphotype clarki.</title>
        <authorList>
            <person name="Eastman K.E."/>
            <person name="Pendleton A.L."/>
            <person name="Shaikh M.A."/>
            <person name="Suttiyut T."/>
            <person name="Ogas R."/>
            <person name="Tomko P."/>
            <person name="Gavelis G."/>
            <person name="Widhalm J.R."/>
            <person name="Wisecaver J.H."/>
        </authorList>
    </citation>
    <scope>NUCLEOTIDE SEQUENCE</scope>
    <source>
        <strain evidence="8">ECLA1</strain>
    </source>
</reference>
<sequence>MEHDHVEDGDQVVFHREGWSRVFQIRRKRQVYLDKTKLDVDALIGQPYGSTFEVDRGKLVKIEGPAASELSLGETSSDTGTDNRNLLDLDSNQKMSKEDIMKMKYDGITGQKIIEELIENSETFKMKTEFSQAKYLKKKKKKHIPVFTVMRPTPRLVLDIFSKDPSKICYLRADSLSQLLSYSNVMYGSKVAVVETCQGLVLSCLLQRIGEAGKIVQLIPSNTNAVCRQVMDYLGFAKFMENVYSFPLDELSSLKDDRSFPSLNSKYYDKIETNEDGVSSGQYNITVSNGSFCDGGESLTSNENAEAQGSDEAFDGESVAPDLTEEYGDCGNAETEGAKIDSGMQMEVKKLGPNRELQRQRREKRQKEAGTIITEKLDSLVIACKYNPTPILMQMLSYLHPSSSVVVYCQHLEPLVECYTSVKDNHAGLQLKLSETWFREYQILPQRTHPKINMSGTGGYLFTFITSQSNSESFAPQS</sequence>
<keyword evidence="9" id="KW-1185">Reference proteome</keyword>
<name>A0AAE1AGK3_9GAST</name>
<evidence type="ECO:0000256" key="7">
    <source>
        <dbReference type="SAM" id="MobiDB-lite"/>
    </source>
</evidence>
<evidence type="ECO:0000256" key="2">
    <source>
        <dbReference type="ARBA" id="ARBA00008320"/>
    </source>
</evidence>
<evidence type="ECO:0000256" key="5">
    <source>
        <dbReference type="ARBA" id="ARBA00023242"/>
    </source>
</evidence>
<accession>A0AAE1AGK3</accession>
<evidence type="ECO:0000313" key="9">
    <source>
        <dbReference type="Proteomes" id="UP001283361"/>
    </source>
</evidence>
<keyword evidence="5" id="KW-0539">Nucleus</keyword>
<dbReference type="AlphaFoldDB" id="A0AAE1AGK3"/>